<dbReference type="PANTHER" id="PTHR34978:SF3">
    <property type="entry name" value="SLR0241 PROTEIN"/>
    <property type="match status" value="1"/>
</dbReference>
<evidence type="ECO:0000256" key="1">
    <source>
        <dbReference type="SAM" id="MobiDB-lite"/>
    </source>
</evidence>
<protein>
    <recommendedName>
        <fullName evidence="3">Peptidase M56 domain-containing protein</fullName>
    </recommendedName>
</protein>
<evidence type="ECO:0000313" key="5">
    <source>
        <dbReference type="Proteomes" id="UP000018877"/>
    </source>
</evidence>
<dbReference type="Pfam" id="PF14172">
    <property type="entry name" value="DUF4309"/>
    <property type="match status" value="1"/>
</dbReference>
<keyword evidence="2" id="KW-0472">Membrane</keyword>
<dbReference type="RefSeq" id="WP_024027373.1">
    <property type="nucleotide sequence ID" value="NZ_ALAN01000039.1"/>
</dbReference>
<evidence type="ECO:0000313" key="4">
    <source>
        <dbReference type="EMBL" id="ETI69806.1"/>
    </source>
</evidence>
<gene>
    <name evidence="4" type="ORF">BAVI_05794</name>
</gene>
<keyword evidence="2" id="KW-0812">Transmembrane</keyword>
<dbReference type="Proteomes" id="UP000018877">
    <property type="component" value="Unassembled WGS sequence"/>
</dbReference>
<feature type="compositionally biased region" description="Low complexity" evidence="1">
    <location>
        <begin position="422"/>
        <end position="436"/>
    </location>
</feature>
<feature type="transmembrane region" description="Helical" evidence="2">
    <location>
        <begin position="123"/>
        <end position="146"/>
    </location>
</feature>
<dbReference type="AlphaFoldDB" id="A0AB94IS02"/>
<dbReference type="InterPro" id="IPR052173">
    <property type="entry name" value="Beta-lactam_resp_regulator"/>
</dbReference>
<comment type="caution">
    <text evidence="4">The sequence shown here is derived from an EMBL/GenBank/DDBJ whole genome shotgun (WGS) entry which is preliminary data.</text>
</comment>
<sequence length="595" mass="66339">MVLSAVFKEVLLLSLMGSILAVGILAVKAIFRQKLSAKLHYYIWILLVLRLILPIDIQSHISFMNFITIEQKELDPHFIAEQYVPNIITNSTIATGNIPSIEDRNVLSDPGIIGVIFNYDTAAVLWIIGVSSILLYILCVNILMMAKLKKCSACDREDLLEILEAEKTRLKINSKIKIIYSNYSKSPAVFGIIRPKILISEELIDKLTLEEFRFVFSHELNHIKNKDLVVNNLLMIVKAIYWFNPLIWYSLNQVKQDCEVACDASVINTLKKEEEVKKYGQTMINMLRLFSEKRSTTGTLGYANKYNKRRIVMITQFKKSSAICAVLALSLTIMVGCSSTIKPGSSDVSPNETSDTNSSTLSVEKKSQDEPSQSNTTQGNISQASQSNTTQGNISQASQSNTTQDKTSNVSQSNTTQDKTSKATASNNNTAASSSNGDTQRKLLSSIMQLAKQGKIINSEFPVKTTVIEDVEKKLGNPDKVDWVPNAKGNYAVFSKDNVVFGFNKGSRIFEARSFDKKLNELSLSMVKKVFGTPAYDVKSKDEEIIGYVANSEYKILLVFPKTSNSNPDPVMDHYSVLYPKGTVNNMSNDPGRQW</sequence>
<dbReference type="CDD" id="cd07341">
    <property type="entry name" value="M56_BlaR1_MecR1_like"/>
    <property type="match status" value="1"/>
</dbReference>
<dbReference type="InterPro" id="IPR025453">
    <property type="entry name" value="DUF4309"/>
</dbReference>
<evidence type="ECO:0000256" key="2">
    <source>
        <dbReference type="SAM" id="Phobius"/>
    </source>
</evidence>
<dbReference type="Pfam" id="PF05569">
    <property type="entry name" value="Peptidase_M56"/>
    <property type="match status" value="1"/>
</dbReference>
<feature type="region of interest" description="Disordered" evidence="1">
    <location>
        <begin position="342"/>
        <end position="440"/>
    </location>
</feature>
<reference evidence="4 5" key="1">
    <citation type="journal article" date="2014" name="Environ. Microbiol.">
        <title>The nitrate-ammonifying and nosZ-carrying bacterium Bacillus vireti is a potent source and sink for nitric and nitrous oxide under high nitrate conditions.</title>
        <authorList>
            <person name="Mania D."/>
            <person name="Heylen K."/>
            <person name="van Spanning R.J."/>
            <person name="Frostegard A."/>
        </authorList>
    </citation>
    <scope>NUCLEOTIDE SEQUENCE [LARGE SCALE GENOMIC DNA]</scope>
    <source>
        <strain evidence="4 5">LMG 21834</strain>
    </source>
</reference>
<dbReference type="Gene3D" id="3.30.2010.10">
    <property type="entry name" value="Metalloproteases ('zincins'), catalytic domain"/>
    <property type="match status" value="1"/>
</dbReference>
<proteinExistence type="predicted"/>
<dbReference type="InterPro" id="IPR008756">
    <property type="entry name" value="Peptidase_M56"/>
</dbReference>
<feature type="compositionally biased region" description="Polar residues" evidence="1">
    <location>
        <begin position="342"/>
        <end position="362"/>
    </location>
</feature>
<evidence type="ECO:0000259" key="3">
    <source>
        <dbReference type="Pfam" id="PF05569"/>
    </source>
</evidence>
<keyword evidence="2" id="KW-1133">Transmembrane helix</keyword>
<keyword evidence="5" id="KW-1185">Reference proteome</keyword>
<dbReference type="PANTHER" id="PTHR34978">
    <property type="entry name" value="POSSIBLE SENSOR-TRANSDUCER PROTEIN BLAR"/>
    <property type="match status" value="1"/>
</dbReference>
<accession>A0AB94IS02</accession>
<dbReference type="EMBL" id="ALAN01000039">
    <property type="protein sequence ID" value="ETI69806.1"/>
    <property type="molecule type" value="Genomic_DNA"/>
</dbReference>
<feature type="compositionally biased region" description="Polar residues" evidence="1">
    <location>
        <begin position="370"/>
        <end position="418"/>
    </location>
</feature>
<name>A0AB94IS02_9BACI</name>
<organism evidence="4 5">
    <name type="scientific">Neobacillus vireti LMG 21834</name>
    <dbReference type="NCBI Taxonomy" id="1131730"/>
    <lineage>
        <taxon>Bacteria</taxon>
        <taxon>Bacillati</taxon>
        <taxon>Bacillota</taxon>
        <taxon>Bacilli</taxon>
        <taxon>Bacillales</taxon>
        <taxon>Bacillaceae</taxon>
        <taxon>Neobacillus</taxon>
    </lineage>
</organism>
<feature type="domain" description="Peptidase M56" evidence="3">
    <location>
        <begin position="9"/>
        <end position="314"/>
    </location>
</feature>
<feature type="transmembrane region" description="Helical" evidence="2">
    <location>
        <begin position="6"/>
        <end position="27"/>
    </location>
</feature>
<feature type="transmembrane region" description="Helical" evidence="2">
    <location>
        <begin position="39"/>
        <end position="57"/>
    </location>
</feature>